<evidence type="ECO:0000256" key="1">
    <source>
        <dbReference type="SAM" id="MobiDB-lite"/>
    </source>
</evidence>
<accession>A0A7C2JZE6</accession>
<reference evidence="3" key="1">
    <citation type="journal article" date="2020" name="mSystems">
        <title>Genome- and Community-Level Interaction Insights into Carbon Utilization and Element Cycling Functions of Hydrothermarchaeota in Hydrothermal Sediment.</title>
        <authorList>
            <person name="Zhou Z."/>
            <person name="Liu Y."/>
            <person name="Xu W."/>
            <person name="Pan J."/>
            <person name="Luo Z.H."/>
            <person name="Li M."/>
        </authorList>
    </citation>
    <scope>NUCLEOTIDE SEQUENCE [LARGE SCALE GENOMIC DNA]</scope>
    <source>
        <strain evidence="3">SpSt-339</strain>
    </source>
</reference>
<name>A0A7C2JZE6_9PLAN</name>
<protein>
    <submittedName>
        <fullName evidence="3">Uncharacterized protein</fullName>
    </submittedName>
</protein>
<feature type="chain" id="PRO_5027847432" evidence="2">
    <location>
        <begin position="40"/>
        <end position="541"/>
    </location>
</feature>
<comment type="caution">
    <text evidence="3">The sequence shown here is derived from an EMBL/GenBank/DDBJ whole genome shotgun (WGS) entry which is preliminary data.</text>
</comment>
<organism evidence="3">
    <name type="scientific">Schlesneria paludicola</name>
    <dbReference type="NCBI Taxonomy" id="360056"/>
    <lineage>
        <taxon>Bacteria</taxon>
        <taxon>Pseudomonadati</taxon>
        <taxon>Planctomycetota</taxon>
        <taxon>Planctomycetia</taxon>
        <taxon>Planctomycetales</taxon>
        <taxon>Planctomycetaceae</taxon>
        <taxon>Schlesneria</taxon>
    </lineage>
</organism>
<gene>
    <name evidence="3" type="ORF">ENQ76_13465</name>
</gene>
<evidence type="ECO:0000256" key="2">
    <source>
        <dbReference type="SAM" id="SignalP"/>
    </source>
</evidence>
<sequence length="541" mass="59661">MRWLGVRQTPLAVSGTRNLRATWSLLVALTMAACGVVHAADVDASTPVELQPYRVHLLLADRRPDGVAREKLVEELSSTSDRTWGRRWALQLESRDPSPWSNHRAFRRFRPETFAADTDVDAFDVRYFVQVSALPVGLQLQVRAWEPLWNHASPVLGASVMDPRDAPLRILELCRDLFRPRAVWEKTNDYSARLIVQGGAIAAPDAEFPLIEPQEIFTPWLVARNREGAITRQQAVPWTCFVLEDVVDGRASVRVVSGLRAPLGAKPRGRIDYVAVAARPQWTSTRLDCYSVSQPPRALAAHRVELTPVDLSPPASEESPTPPTPELVLTDRLGAVRIDAAGRPPMVWAAVYSGTLKLATVPIVPGSAEAVRLDLPDDSIRLQAEGQLQLLTSELVDTVALRAVVMSAARAAAKKNDWPVVKDKMAEARKIGDPKPLLERVSAVRVPAAAAALAKKDRTTEQRVQRMCDETAEMVRHYLNPEKLNLLQEELDELEKVDQQTKADVRELETPRAPSQPAVISAPKEPPKPSPAAPPPKPVGF</sequence>
<feature type="signal peptide" evidence="2">
    <location>
        <begin position="1"/>
        <end position="39"/>
    </location>
</feature>
<evidence type="ECO:0000313" key="3">
    <source>
        <dbReference type="EMBL" id="HEN16464.1"/>
    </source>
</evidence>
<dbReference type="EMBL" id="DSOK01000370">
    <property type="protein sequence ID" value="HEN16464.1"/>
    <property type="molecule type" value="Genomic_DNA"/>
</dbReference>
<feature type="compositionally biased region" description="Pro residues" evidence="1">
    <location>
        <begin position="528"/>
        <end position="541"/>
    </location>
</feature>
<feature type="region of interest" description="Disordered" evidence="1">
    <location>
        <begin position="495"/>
        <end position="541"/>
    </location>
</feature>
<proteinExistence type="predicted"/>
<dbReference type="PROSITE" id="PS51257">
    <property type="entry name" value="PROKAR_LIPOPROTEIN"/>
    <property type="match status" value="1"/>
</dbReference>
<keyword evidence="2" id="KW-0732">Signal</keyword>
<dbReference type="AlphaFoldDB" id="A0A7C2JZE6"/>
<feature type="compositionally biased region" description="Basic and acidic residues" evidence="1">
    <location>
        <begin position="495"/>
        <end position="510"/>
    </location>
</feature>